<dbReference type="Gene3D" id="3.90.1200.10">
    <property type="match status" value="1"/>
</dbReference>
<sequence length="253" mass="29527">MTVHDKKNQSLYRDQLIKEKVGLERLRALLDNTGNTLLRIPQVYFADKDTISMQAIKQTNASEQQMAQLGRGLAMLHSHPLKRYGLDHDNYIGLNPQYNSWSDNWGTFYVSYRLEAQIQMIKNANVAEQFQSQLEKQKEPLIHFLNQNCHQPTMLHGDLWSGNVLFDEQDVWLIDPAIYQGDNEVDIAMTELFGGFSEAFYHSYHAIIPRSEHYAIKRDIYNLYHYLNHYNLFGASYLSDCERCFQAIDRLSP</sequence>
<dbReference type="RefSeq" id="WP_067019674.1">
    <property type="nucleotide sequence ID" value="NZ_FLOB01000014.1"/>
</dbReference>
<organism evidence="3 4">
    <name type="scientific">Marinomonas spartinae</name>
    <dbReference type="NCBI Taxonomy" id="1792290"/>
    <lineage>
        <taxon>Bacteria</taxon>
        <taxon>Pseudomonadati</taxon>
        <taxon>Pseudomonadota</taxon>
        <taxon>Gammaproteobacteria</taxon>
        <taxon>Oceanospirillales</taxon>
        <taxon>Oceanospirillaceae</taxon>
        <taxon>Marinomonas</taxon>
    </lineage>
</organism>
<evidence type="ECO:0000313" key="3">
    <source>
        <dbReference type="EMBL" id="SBS36786.1"/>
    </source>
</evidence>
<dbReference type="PANTHER" id="PTHR12149">
    <property type="entry name" value="FRUCTOSAMINE 3 KINASE-RELATED PROTEIN"/>
    <property type="match status" value="1"/>
</dbReference>
<comment type="similarity">
    <text evidence="1 2">Belongs to the fructosamine kinase family.</text>
</comment>
<dbReference type="Pfam" id="PF03881">
    <property type="entry name" value="Fructosamin_kin"/>
    <property type="match status" value="1"/>
</dbReference>
<dbReference type="PANTHER" id="PTHR12149:SF8">
    <property type="entry name" value="PROTEIN-RIBULOSAMINE 3-KINASE"/>
    <property type="match status" value="1"/>
</dbReference>
<gene>
    <name evidence="3" type="ORF">MSP8886_03849</name>
</gene>
<dbReference type="InterPro" id="IPR011009">
    <property type="entry name" value="Kinase-like_dom_sf"/>
</dbReference>
<name>A0A1A8TTL8_9GAMM</name>
<dbReference type="InterPro" id="IPR016477">
    <property type="entry name" value="Fructo-/Ketosamine-3-kinase"/>
</dbReference>
<keyword evidence="4" id="KW-1185">Reference proteome</keyword>
<dbReference type="SUPFAM" id="SSF56112">
    <property type="entry name" value="Protein kinase-like (PK-like)"/>
    <property type="match status" value="1"/>
</dbReference>
<dbReference type="STRING" id="1792290.MSP8886_03849"/>
<proteinExistence type="inferred from homology"/>
<dbReference type="AlphaFoldDB" id="A0A1A8TTL8"/>
<dbReference type="OrthoDB" id="5291879at2"/>
<keyword evidence="2 3" id="KW-0418">Kinase</keyword>
<dbReference type="EMBL" id="FLOB01000014">
    <property type="protein sequence ID" value="SBS36786.1"/>
    <property type="molecule type" value="Genomic_DNA"/>
</dbReference>
<accession>A0A1A8TTL8</accession>
<keyword evidence="2" id="KW-0808">Transferase</keyword>
<evidence type="ECO:0000256" key="1">
    <source>
        <dbReference type="ARBA" id="ARBA00009460"/>
    </source>
</evidence>
<dbReference type="GO" id="GO:0016301">
    <property type="term" value="F:kinase activity"/>
    <property type="evidence" value="ECO:0007669"/>
    <property type="project" value="UniProtKB-UniRule"/>
</dbReference>
<reference evidence="3 4" key="1">
    <citation type="submission" date="2016-06" db="EMBL/GenBank/DDBJ databases">
        <authorList>
            <person name="Kjaerup R.B."/>
            <person name="Dalgaard T.S."/>
            <person name="Juul-Madsen H.R."/>
        </authorList>
    </citation>
    <scope>NUCLEOTIDE SEQUENCE [LARGE SCALE GENOMIC DNA]</scope>
    <source>
        <strain evidence="3 4">CECT 8886</strain>
    </source>
</reference>
<dbReference type="PIRSF" id="PIRSF006221">
    <property type="entry name" value="Ketosamine-3-kinase"/>
    <property type="match status" value="1"/>
</dbReference>
<dbReference type="Proteomes" id="UP000092544">
    <property type="component" value="Unassembled WGS sequence"/>
</dbReference>
<evidence type="ECO:0000256" key="2">
    <source>
        <dbReference type="PIRNR" id="PIRNR006221"/>
    </source>
</evidence>
<protein>
    <submittedName>
        <fullName evidence="3">Fructosamine kinase</fullName>
    </submittedName>
</protein>
<evidence type="ECO:0000313" key="4">
    <source>
        <dbReference type="Proteomes" id="UP000092544"/>
    </source>
</evidence>